<sequence>MRYVLVAAVILAGFLAVRWLFSGRPQAEIDDWAELWNARQALLESILGPAEDIVHHAPVPFELGGDADVLEFTQKIPGVTYVTADLTGSSLSKPNTNGQYELMICLREKADWAPYLLSRLGAYTCGTVLEPNDTMDIALSIPQPTNLTALLYVDYASIVLKGRRAGLLLCLGITADELELARNEGVEELLSRLKKSGVYPYTDLARSSVLK</sequence>
<dbReference type="InterPro" id="IPR037181">
    <property type="entry name" value="SUFU_N"/>
</dbReference>
<gene>
    <name evidence="2" type="ORF">SAMN05421753_101198</name>
</gene>
<accession>A0A1I3B329</accession>
<organism evidence="2 3">
    <name type="scientific">Planctomicrobium piriforme</name>
    <dbReference type="NCBI Taxonomy" id="1576369"/>
    <lineage>
        <taxon>Bacteria</taxon>
        <taxon>Pseudomonadati</taxon>
        <taxon>Planctomycetota</taxon>
        <taxon>Planctomycetia</taxon>
        <taxon>Planctomycetales</taxon>
        <taxon>Planctomycetaceae</taxon>
        <taxon>Planctomicrobium</taxon>
    </lineage>
</organism>
<reference evidence="3" key="1">
    <citation type="submission" date="2016-10" db="EMBL/GenBank/DDBJ databases">
        <authorList>
            <person name="Varghese N."/>
            <person name="Submissions S."/>
        </authorList>
    </citation>
    <scope>NUCLEOTIDE SEQUENCE [LARGE SCALE GENOMIC DNA]</scope>
    <source>
        <strain evidence="3">DSM 26348</strain>
    </source>
</reference>
<dbReference type="OrthoDB" id="261643at2"/>
<protein>
    <submittedName>
        <fullName evidence="2">Suppressor of fused protein (SUFU)</fullName>
    </submittedName>
</protein>
<dbReference type="RefSeq" id="WP_092047090.1">
    <property type="nucleotide sequence ID" value="NZ_FOQD01000001.1"/>
</dbReference>
<feature type="domain" description="Suppressor of fused-like" evidence="1">
    <location>
        <begin position="68"/>
        <end position="206"/>
    </location>
</feature>
<dbReference type="Pfam" id="PF05076">
    <property type="entry name" value="SUFU"/>
    <property type="match status" value="1"/>
</dbReference>
<proteinExistence type="predicted"/>
<dbReference type="InterPro" id="IPR020941">
    <property type="entry name" value="SUFU-like_domain"/>
</dbReference>
<dbReference type="SUPFAM" id="SSF103359">
    <property type="entry name" value="Suppressor of Fused, N-terminal domain"/>
    <property type="match status" value="1"/>
</dbReference>
<evidence type="ECO:0000313" key="3">
    <source>
        <dbReference type="Proteomes" id="UP000199518"/>
    </source>
</evidence>
<dbReference type="Proteomes" id="UP000199518">
    <property type="component" value="Unassembled WGS sequence"/>
</dbReference>
<name>A0A1I3B329_9PLAN</name>
<evidence type="ECO:0000313" key="2">
    <source>
        <dbReference type="EMBL" id="SFH56590.1"/>
    </source>
</evidence>
<dbReference type="EMBL" id="FOQD01000001">
    <property type="protein sequence ID" value="SFH56590.1"/>
    <property type="molecule type" value="Genomic_DNA"/>
</dbReference>
<dbReference type="AlphaFoldDB" id="A0A1I3B329"/>
<evidence type="ECO:0000259" key="1">
    <source>
        <dbReference type="Pfam" id="PF05076"/>
    </source>
</evidence>
<keyword evidence="3" id="KW-1185">Reference proteome</keyword>